<keyword evidence="1" id="KW-0812">Transmembrane</keyword>
<dbReference type="RefSeq" id="WP_250583357.1">
    <property type="nucleotide sequence ID" value="NZ_JAKRVX010000002.1"/>
</dbReference>
<comment type="caution">
    <text evidence="3">The sequence shown here is derived from an EMBL/GenBank/DDBJ whole genome shotgun (WGS) entry which is preliminary data.</text>
</comment>
<dbReference type="EMBL" id="JAKRVX010000002">
    <property type="protein sequence ID" value="MCL9816384.1"/>
    <property type="molecule type" value="Genomic_DNA"/>
</dbReference>
<proteinExistence type="predicted"/>
<evidence type="ECO:0000313" key="3">
    <source>
        <dbReference type="EMBL" id="MCL9816384.1"/>
    </source>
</evidence>
<dbReference type="PANTHER" id="PTHR37938:SF1">
    <property type="entry name" value="BLL0215 PROTEIN"/>
    <property type="match status" value="1"/>
</dbReference>
<protein>
    <submittedName>
        <fullName evidence="3">PH domain-containing protein</fullName>
    </submittedName>
</protein>
<reference evidence="3" key="1">
    <citation type="journal article" date="2022" name="Syst. Appl. Microbiol.">
        <title>Natronocalculus amylovorans gen. nov., sp. nov., and Natranaeroarchaeum aerophilus sp. nov., dominant culturable amylolytic natronoarchaea from hypersaline soda lakes in southwestern Siberia.</title>
        <authorList>
            <person name="Sorokin D.Y."/>
            <person name="Elcheninov A.G."/>
            <person name="Khizhniak T.V."/>
            <person name="Koenen M."/>
            <person name="Bale N.J."/>
            <person name="Damste J.S.S."/>
            <person name="Kublanov I.V."/>
        </authorList>
    </citation>
    <scope>NUCLEOTIDE SEQUENCE</scope>
    <source>
        <strain evidence="3">AArc-St2</strain>
    </source>
</reference>
<dbReference type="Proteomes" id="UP001203207">
    <property type="component" value="Unassembled WGS sequence"/>
</dbReference>
<evidence type="ECO:0000313" key="4">
    <source>
        <dbReference type="Proteomes" id="UP001203207"/>
    </source>
</evidence>
<organism evidence="3 4">
    <name type="scientific">Natronocalculus amylovorans</name>
    <dbReference type="NCBI Taxonomy" id="2917812"/>
    <lineage>
        <taxon>Archaea</taxon>
        <taxon>Methanobacteriati</taxon>
        <taxon>Methanobacteriota</taxon>
        <taxon>Stenosarchaea group</taxon>
        <taxon>Halobacteria</taxon>
        <taxon>Halobacteriales</taxon>
        <taxon>Haloferacaceae</taxon>
        <taxon>Natronocalculus</taxon>
    </lineage>
</organism>
<keyword evidence="4" id="KW-1185">Reference proteome</keyword>
<dbReference type="InterPro" id="IPR005182">
    <property type="entry name" value="YdbS-like_PH"/>
</dbReference>
<dbReference type="AlphaFoldDB" id="A0AAE3FW24"/>
<gene>
    <name evidence="3" type="ORF">AArcSt2_05440</name>
</gene>
<keyword evidence="1" id="KW-1133">Transmembrane helix</keyword>
<feature type="domain" description="YdbS-like PH" evidence="2">
    <location>
        <begin position="93"/>
        <end position="168"/>
    </location>
</feature>
<keyword evidence="1" id="KW-0472">Membrane</keyword>
<dbReference type="PANTHER" id="PTHR37938">
    <property type="entry name" value="BLL0215 PROTEIN"/>
    <property type="match status" value="1"/>
</dbReference>
<name>A0AAE3FW24_9EURY</name>
<evidence type="ECO:0000256" key="1">
    <source>
        <dbReference type="SAM" id="Phobius"/>
    </source>
</evidence>
<accession>A0AAE3FW24</accession>
<feature type="transmembrane region" description="Helical" evidence="1">
    <location>
        <begin position="70"/>
        <end position="91"/>
    </location>
</feature>
<evidence type="ECO:0000259" key="2">
    <source>
        <dbReference type="Pfam" id="PF03703"/>
    </source>
</evidence>
<dbReference type="Pfam" id="PF03703">
    <property type="entry name" value="bPH_2"/>
    <property type="match status" value="1"/>
</dbReference>
<reference evidence="3" key="2">
    <citation type="submission" date="2022-02" db="EMBL/GenBank/DDBJ databases">
        <authorList>
            <person name="Elcheninov A.G."/>
            <person name="Sorokin D.Y."/>
            <person name="Kublanov I.V."/>
        </authorList>
    </citation>
    <scope>NUCLEOTIDE SEQUENCE</scope>
    <source>
        <strain evidence="3">AArc-St2</strain>
    </source>
</reference>
<sequence length="187" mass="20950">MSLSLPNPWENVEDADWLHLTDGEQVKWSGRPSRYTIAPVIAGGILLAAAGIFITWWFRPVAVESIAPDVFGFAPLLISAVGVSIALGVYLNWLRLLYVITDEEIYVKHGLISRDVTQVRLDRVQNTAYNQSVIERSLNYGNVRIYTAGTSTEDITLDHVPAPARVNRILTELLSNESRSRHYTLTK</sequence>
<feature type="transmembrane region" description="Helical" evidence="1">
    <location>
        <begin position="37"/>
        <end position="58"/>
    </location>
</feature>